<feature type="domain" description="Dihydroprymidine dehydrogenase" evidence="1">
    <location>
        <begin position="45"/>
        <end position="155"/>
    </location>
</feature>
<evidence type="ECO:0000313" key="2">
    <source>
        <dbReference type="EMBL" id="ETK13289.1"/>
    </source>
</evidence>
<comment type="caution">
    <text evidence="2">The sequence shown here is derived from an EMBL/GenBank/DDBJ whole genome shotgun (WGS) entry which is preliminary data.</text>
</comment>
<dbReference type="InterPro" id="IPR009051">
    <property type="entry name" value="Helical_ferredxn"/>
</dbReference>
<gene>
    <name evidence="2" type="ORF">T235_03415</name>
</gene>
<dbReference type="InterPro" id="IPR036188">
    <property type="entry name" value="FAD/NAD-bd_sf"/>
</dbReference>
<dbReference type="GO" id="GO:0051536">
    <property type="term" value="F:iron-sulfur cluster binding"/>
    <property type="evidence" value="ECO:0007669"/>
    <property type="project" value="InterPro"/>
</dbReference>
<reference evidence="2 3" key="1">
    <citation type="submission" date="2013-11" db="EMBL/GenBank/DDBJ databases">
        <title>Single cell genomics of uncultured Tannerella BU063 (oral taxon 286).</title>
        <authorList>
            <person name="Beall C.J."/>
            <person name="Campbell A.G."/>
            <person name="Griffen A.L."/>
            <person name="Podar M."/>
            <person name="Leys E.J."/>
        </authorList>
    </citation>
    <scope>NUCLEOTIDE SEQUENCE [LARGE SCALE GENOMIC DNA]</scope>
    <source>
        <strain evidence="2">Cell 8/11</strain>
    </source>
</reference>
<dbReference type="EMBL" id="AYYF01000639">
    <property type="protein sequence ID" value="ETK13289.1"/>
    <property type="molecule type" value="Genomic_DNA"/>
</dbReference>
<dbReference type="AlphaFoldDB" id="W2D1G1"/>
<dbReference type="SUPFAM" id="SSF51971">
    <property type="entry name" value="Nucleotide-binding domain"/>
    <property type="match status" value="1"/>
</dbReference>
<evidence type="ECO:0000259" key="1">
    <source>
        <dbReference type="Pfam" id="PF14691"/>
    </source>
</evidence>
<dbReference type="SUPFAM" id="SSF46548">
    <property type="entry name" value="alpha-helical ferredoxin"/>
    <property type="match status" value="1"/>
</dbReference>
<accession>W2D1G1</accession>
<feature type="non-terminal residue" evidence="2">
    <location>
        <position position="263"/>
    </location>
</feature>
<dbReference type="PRINTS" id="PR00419">
    <property type="entry name" value="ADXRDTASE"/>
</dbReference>
<protein>
    <recommendedName>
        <fullName evidence="1">Dihydroprymidine dehydrogenase domain-containing protein</fullName>
    </recommendedName>
</protein>
<dbReference type="Pfam" id="PF13450">
    <property type="entry name" value="NAD_binding_8"/>
    <property type="match status" value="1"/>
</dbReference>
<proteinExistence type="predicted"/>
<dbReference type="InterPro" id="IPR028261">
    <property type="entry name" value="DPD_II"/>
</dbReference>
<sequence length="263" mass="29088">METIPTVAERRAESWREELRQGMKAKERTAIHRVEMNELDPDYRSHNNEEVNQGLTEEQALREAQRCLDCVTPTCMEGCPVSIQIPSFIKNIERGNFLEAARVLKETSALPAVCGRVCPQEKQCESRCVHVKMKKAPVAIGYLERFAADYERESGQIAVPECAPSKGIKIAVVGSGPAGLSFAGDMAKRGYDVTVFEALHEIGGVLKYGIPEFRLPNRIVEVEIDGLRKMGVQFITNCIVGKTISYDDLHADGFRGIFVASGA</sequence>
<dbReference type="Gene3D" id="1.10.1060.10">
    <property type="entry name" value="Alpha-helical ferredoxin"/>
    <property type="match status" value="1"/>
</dbReference>
<evidence type="ECO:0000313" key="3">
    <source>
        <dbReference type="Proteomes" id="UP000034980"/>
    </source>
</evidence>
<dbReference type="Pfam" id="PF14691">
    <property type="entry name" value="Fer4_20"/>
    <property type="match status" value="1"/>
</dbReference>
<name>W2D1G1_9BACT</name>
<organism evidence="2 3">
    <name type="scientific">Tannerella sp. oral taxon BU063 isolate Cell 8/11</name>
    <dbReference type="NCBI Taxonomy" id="1411915"/>
    <lineage>
        <taxon>Bacteria</taxon>
        <taxon>Pseudomonadati</taxon>
        <taxon>Bacteroidota</taxon>
        <taxon>Bacteroidia</taxon>
        <taxon>Bacteroidales</taxon>
        <taxon>Tannerellaceae</taxon>
        <taxon>Tannerella</taxon>
    </lineage>
</organism>
<dbReference type="PANTHER" id="PTHR42783:SF3">
    <property type="entry name" value="GLUTAMATE SYNTHASE [NADPH] SMALL CHAIN-RELATED"/>
    <property type="match status" value="1"/>
</dbReference>
<dbReference type="Gene3D" id="3.50.50.60">
    <property type="entry name" value="FAD/NAD(P)-binding domain"/>
    <property type="match status" value="1"/>
</dbReference>
<dbReference type="Proteomes" id="UP000034980">
    <property type="component" value="Unassembled WGS sequence"/>
</dbReference>
<dbReference type="PANTHER" id="PTHR42783">
    <property type="entry name" value="GLUTAMATE SYNTHASE [NADPH] SMALL CHAIN"/>
    <property type="match status" value="1"/>
</dbReference>